<evidence type="ECO:0000313" key="4">
    <source>
        <dbReference type="EMBL" id="MBB6040300.1"/>
    </source>
</evidence>
<evidence type="ECO:0000256" key="3">
    <source>
        <dbReference type="SAM" id="SignalP"/>
    </source>
</evidence>
<dbReference type="Gene3D" id="2.10.270.10">
    <property type="entry name" value="Cholin Binding"/>
    <property type="match status" value="1"/>
</dbReference>
<keyword evidence="3" id="KW-0732">Signal</keyword>
<dbReference type="GeneID" id="85013831"/>
<protein>
    <recommendedName>
        <fullName evidence="6">Cell wall binding repeat-containing protein</fullName>
    </recommendedName>
</protein>
<evidence type="ECO:0000313" key="5">
    <source>
        <dbReference type="Proteomes" id="UP000522163"/>
    </source>
</evidence>
<feature type="repeat" description="Cell wall-binding" evidence="2">
    <location>
        <begin position="874"/>
        <end position="893"/>
    </location>
</feature>
<dbReference type="InterPro" id="IPR053139">
    <property type="entry name" value="Surface_bspA-like"/>
</dbReference>
<dbReference type="PROSITE" id="PS51170">
    <property type="entry name" value="CW"/>
    <property type="match status" value="1"/>
</dbReference>
<dbReference type="Pfam" id="PF19127">
    <property type="entry name" value="Choline_bind_3"/>
    <property type="match status" value="1"/>
</dbReference>
<feature type="chain" id="PRO_5038766323" description="Cell wall binding repeat-containing protein" evidence="3">
    <location>
        <begin position="25"/>
        <end position="993"/>
    </location>
</feature>
<dbReference type="PANTHER" id="PTHR45661">
    <property type="entry name" value="SURFACE ANTIGEN"/>
    <property type="match status" value="1"/>
</dbReference>
<dbReference type="PANTHER" id="PTHR45661:SF3">
    <property type="entry name" value="IG-LIKE DOMAIN-CONTAINING PROTEIN"/>
    <property type="match status" value="1"/>
</dbReference>
<dbReference type="Pfam" id="PF01473">
    <property type="entry name" value="Choline_bind_1"/>
    <property type="match status" value="2"/>
</dbReference>
<evidence type="ECO:0000256" key="1">
    <source>
        <dbReference type="ARBA" id="ARBA00022737"/>
    </source>
</evidence>
<sequence>MRKLRTALALFLVMSCIHSTIVPAENFSGEAVTFVETEAVNQEADLQEDLQEDTEKLDSQDEYFYEEQEVSGILLSVKADPGVFPKDAKLRVKVVNKVEEQKKVETAVERIAEGNLKDSIILDISILDKDGVEIQPDMSKGEVMVNFSQIPFWAQAGEDNISIFHLDELGAEAEKIEDISLNEEEKSVEIRATHFSLFIISATSGYDTNNFGLYAGEEGNIEKMFRNVFSRDPKIPILRVRSENPDIVEVGKNAKNEFVFKALKEGKARIYASKEIEDRIVERKVEVLVQKALTKGKIGENIEFEITGSGNNLTLSFKGYGAMDVNHSRLWETYKDKISTVIIGEGIETFGGEDGWTFYDMKNIRHVQLPSTLQEIPKRAFAFCDELGDVNIPPSVKKIGERAFLKHGDRKNTIYNHSKVFIGDEDYNKYITTVVQDPNLQSTEEVTQIRDFKVYTIPEIEKCFFELETSGDELDGKYYLYITEEPREITVEDFVDKNYAGKVFNANLSLREVDIRDSKDGNIKKRYFYTDGFAYNSLNGKIKPGHTYYCGILNRTYKKYIPWESMAVYQKKIQVGEANILPHEDGGFRWSAKKEGDTNVVRIQGNGRLKGIKQNGDLYAHTKMSFCLNDVHLELQGNITALDPHSLEGFRNFTGDLRLPDSIEEIGEEVFAEKSLDKERLIFPSRLKAIGKKAFKYCHFRGDITLPEGLKSIGEEAFVNRFDYENIIIPSSVQYIGNSAFFRLDDDWHGTKNTITNYSPVRLTERYINPYFTDVIWKNSSNDPSSATGGNVGANTSGSSGRTGATIVLGGTGGSSSSGGSGGSSSSGASGGKVIISGGKPKVLGVDREVPSIVNWQRNAKGWWILYADGTYPKAQWLWLNHCWYYFNQDGYMLIGWQFINNSWYYFEENEGSEQGKMCIGWKQIKEDWYYFTEEDAANIGKMCTAWKEIRNKWYFFNPVEGKDNGKMLSNTMVDGYTLAVDGAWKTEVQRVV</sequence>
<gene>
    <name evidence="4" type="ORF">HNQ46_000261</name>
</gene>
<reference evidence="4 5" key="1">
    <citation type="submission" date="2020-08" db="EMBL/GenBank/DDBJ databases">
        <title>Genomic Encyclopedia of Type Strains, Phase IV (KMG-IV): sequencing the most valuable type-strain genomes for metagenomic binning, comparative biology and taxonomic classification.</title>
        <authorList>
            <person name="Goeker M."/>
        </authorList>
    </citation>
    <scope>NUCLEOTIDE SEQUENCE [LARGE SCALE GENOMIC DNA]</scope>
    <source>
        <strain evidence="4 5">DSM 17245</strain>
    </source>
</reference>
<dbReference type="SUPFAM" id="SSF69360">
    <property type="entry name" value="Cell wall binding repeat"/>
    <property type="match status" value="1"/>
</dbReference>
<accession>A0A7W9SF96</accession>
<dbReference type="InterPro" id="IPR026906">
    <property type="entry name" value="LRR_5"/>
</dbReference>
<dbReference type="PROSITE" id="PS51257">
    <property type="entry name" value="PROKAR_LIPOPROTEIN"/>
    <property type="match status" value="1"/>
</dbReference>
<dbReference type="Gene3D" id="3.80.10.10">
    <property type="entry name" value="Ribonuclease Inhibitor"/>
    <property type="match status" value="2"/>
</dbReference>
<evidence type="ECO:0000256" key="2">
    <source>
        <dbReference type="PROSITE-ProRule" id="PRU00591"/>
    </source>
</evidence>
<dbReference type="AlphaFoldDB" id="A0A7W9SF96"/>
<dbReference type="InterPro" id="IPR018337">
    <property type="entry name" value="Cell_wall/Cho-bd_repeat"/>
</dbReference>
<evidence type="ECO:0008006" key="6">
    <source>
        <dbReference type="Google" id="ProtNLM"/>
    </source>
</evidence>
<dbReference type="Pfam" id="PF13306">
    <property type="entry name" value="LRR_5"/>
    <property type="match status" value="2"/>
</dbReference>
<dbReference type="RefSeq" id="WP_183681930.1">
    <property type="nucleotide sequence ID" value="NZ_JACHHH010000001.1"/>
</dbReference>
<keyword evidence="1" id="KW-0677">Repeat</keyword>
<dbReference type="InterPro" id="IPR032675">
    <property type="entry name" value="LRR_dom_sf"/>
</dbReference>
<feature type="signal peptide" evidence="3">
    <location>
        <begin position="1"/>
        <end position="24"/>
    </location>
</feature>
<name>A0A7W9SF96_9FIRM</name>
<proteinExistence type="predicted"/>
<organism evidence="4 5">
    <name type="scientific">Oribacterium sinus</name>
    <dbReference type="NCBI Taxonomy" id="237576"/>
    <lineage>
        <taxon>Bacteria</taxon>
        <taxon>Bacillati</taxon>
        <taxon>Bacillota</taxon>
        <taxon>Clostridia</taxon>
        <taxon>Lachnospirales</taxon>
        <taxon>Lachnospiraceae</taxon>
        <taxon>Oribacterium</taxon>
    </lineage>
</organism>
<dbReference type="EMBL" id="JACHHH010000001">
    <property type="protein sequence ID" value="MBB6040300.1"/>
    <property type="molecule type" value="Genomic_DNA"/>
</dbReference>
<comment type="caution">
    <text evidence="4">The sequence shown here is derived from an EMBL/GenBank/DDBJ whole genome shotgun (WGS) entry which is preliminary data.</text>
</comment>
<dbReference type="Proteomes" id="UP000522163">
    <property type="component" value="Unassembled WGS sequence"/>
</dbReference>